<dbReference type="AlphaFoldDB" id="A0A2C9EH74"/>
<accession>A0A2C9EH74</accession>
<reference evidence="3" key="1">
    <citation type="journal article" date="2014" name="Genome Announc.">
        <title>Full-genome sequence of the plant growth-promoting bacterium Pseudomonas protegens CHA0.</title>
        <authorList>
            <person name="Jousset A."/>
            <person name="Schuldes J."/>
            <person name="Keel C."/>
            <person name="Maurhofer M."/>
            <person name="Daniel R."/>
            <person name="Scheu S."/>
            <person name="Thuermer A."/>
        </authorList>
    </citation>
    <scope>NUCLEOTIDE SEQUENCE [LARGE SCALE GENOMIC DNA]</scope>
    <source>
        <strain evidence="3">DSM 19095 / LMG 27888 / CFBP 6595 / CHA0</strain>
    </source>
</reference>
<feature type="transmembrane region" description="Helical" evidence="1">
    <location>
        <begin position="102"/>
        <end position="120"/>
    </location>
</feature>
<organism evidence="2 3">
    <name type="scientific">Pseudomonas protegens (strain DSM 19095 / LMG 27888 / CFBP 6595 / CHA0)</name>
    <dbReference type="NCBI Taxonomy" id="1124983"/>
    <lineage>
        <taxon>Bacteria</taxon>
        <taxon>Pseudomonadati</taxon>
        <taxon>Pseudomonadota</taxon>
        <taxon>Gammaproteobacteria</taxon>
        <taxon>Pseudomonadales</taxon>
        <taxon>Pseudomonadaceae</taxon>
        <taxon>Pseudomonas</taxon>
    </lineage>
</organism>
<dbReference type="RefSeq" id="WP_015634301.1">
    <property type="nucleotide sequence ID" value="NC_021237.1"/>
</dbReference>
<feature type="transmembrane region" description="Helical" evidence="1">
    <location>
        <begin position="80"/>
        <end position="96"/>
    </location>
</feature>
<evidence type="ECO:0000256" key="1">
    <source>
        <dbReference type="SAM" id="Phobius"/>
    </source>
</evidence>
<keyword evidence="1" id="KW-0472">Membrane</keyword>
<dbReference type="EMBL" id="CP003190">
    <property type="protein sequence ID" value="AGL82939.1"/>
    <property type="molecule type" value="Genomic_DNA"/>
</dbReference>
<dbReference type="KEGG" id="pprc:PFLCHA0_c11470"/>
<dbReference type="GeneID" id="57474131"/>
<evidence type="ECO:0000313" key="2">
    <source>
        <dbReference type="EMBL" id="AGL82939.1"/>
    </source>
</evidence>
<name>A0A2C9EH74_PSEPH</name>
<dbReference type="HOGENOM" id="CLU_1915312_0_0_6"/>
<evidence type="ECO:0000313" key="3">
    <source>
        <dbReference type="Proteomes" id="UP000013940"/>
    </source>
</evidence>
<gene>
    <name evidence="2" type="ORF">PFLCHA0_c11470</name>
</gene>
<keyword evidence="1" id="KW-0812">Transmembrane</keyword>
<keyword evidence="1" id="KW-1133">Transmembrane helix</keyword>
<sequence length="136" mass="15190">MSLDAASRYQVTRILTGLVPHCLPPLLFYYAHVWGIPVYRSHFGALAKGFGLGMMVELLLQLLIVVSFLLVLVPQLKVKLVLIGTLALFTAWAMFPDHPIRGYVYCFLMTVPPLLAIWLAQGLCRLCLPGEQLHAQ</sequence>
<feature type="transmembrane region" description="Helical" evidence="1">
    <location>
        <begin position="51"/>
        <end position="73"/>
    </location>
</feature>
<proteinExistence type="predicted"/>
<dbReference type="Proteomes" id="UP000013940">
    <property type="component" value="Chromosome"/>
</dbReference>
<protein>
    <submittedName>
        <fullName evidence="2">Uncharacterized protein</fullName>
    </submittedName>
</protein>
<feature type="transmembrane region" description="Helical" evidence="1">
    <location>
        <begin position="12"/>
        <end position="31"/>
    </location>
</feature>